<dbReference type="SUPFAM" id="SSF52540">
    <property type="entry name" value="P-loop containing nucleoside triphosphate hydrolases"/>
    <property type="match status" value="1"/>
</dbReference>
<dbReference type="STRING" id="743788.S8DQB6"/>
<dbReference type="HOGENOM" id="CLU_001103_19_0_1"/>
<evidence type="ECO:0000259" key="7">
    <source>
        <dbReference type="PROSITE" id="PS51192"/>
    </source>
</evidence>
<dbReference type="Pfam" id="PF00271">
    <property type="entry name" value="Helicase_C"/>
    <property type="match status" value="1"/>
</dbReference>
<evidence type="ECO:0000313" key="10">
    <source>
        <dbReference type="Proteomes" id="UP000015241"/>
    </source>
</evidence>
<dbReference type="Pfam" id="PF00270">
    <property type="entry name" value="DEAD"/>
    <property type="match status" value="1"/>
</dbReference>
<gene>
    <name evidence="9" type="ORF">FOMPIDRAFT_63223</name>
</gene>
<dbReference type="EMBL" id="KE504279">
    <property type="protein sequence ID" value="EPS93388.1"/>
    <property type="molecule type" value="Genomic_DNA"/>
</dbReference>
<keyword evidence="2" id="KW-0547">Nucleotide-binding</keyword>
<dbReference type="GO" id="GO:0005524">
    <property type="term" value="F:ATP binding"/>
    <property type="evidence" value="ECO:0007669"/>
    <property type="project" value="UniProtKB-KW"/>
</dbReference>
<dbReference type="OrthoDB" id="10261556at2759"/>
<dbReference type="GO" id="GO:0005694">
    <property type="term" value="C:chromosome"/>
    <property type="evidence" value="ECO:0007669"/>
    <property type="project" value="TreeGrafter"/>
</dbReference>
<dbReference type="InterPro" id="IPR014001">
    <property type="entry name" value="Helicase_ATP-bd"/>
</dbReference>
<dbReference type="SMART" id="SM00487">
    <property type="entry name" value="DEXDc"/>
    <property type="match status" value="1"/>
</dbReference>
<evidence type="ECO:0000256" key="4">
    <source>
        <dbReference type="ARBA" id="ARBA00034617"/>
    </source>
</evidence>
<evidence type="ECO:0000256" key="6">
    <source>
        <dbReference type="SAM" id="MobiDB-lite"/>
    </source>
</evidence>
<feature type="domain" description="Helicase C-terminal" evidence="8">
    <location>
        <begin position="235"/>
        <end position="394"/>
    </location>
</feature>
<dbReference type="PROSITE" id="PS51192">
    <property type="entry name" value="HELICASE_ATP_BIND_1"/>
    <property type="match status" value="1"/>
</dbReference>
<dbReference type="InterPro" id="IPR011545">
    <property type="entry name" value="DEAD/DEAH_box_helicase_dom"/>
</dbReference>
<dbReference type="SMART" id="SM00490">
    <property type="entry name" value="HELICc"/>
    <property type="match status" value="1"/>
</dbReference>
<dbReference type="InterPro" id="IPR027417">
    <property type="entry name" value="P-loop_NTPase"/>
</dbReference>
<accession>S8DQB6</accession>
<dbReference type="GO" id="GO:0009378">
    <property type="term" value="F:four-way junction helicase activity"/>
    <property type="evidence" value="ECO:0007669"/>
    <property type="project" value="TreeGrafter"/>
</dbReference>
<dbReference type="GO" id="GO:0003676">
    <property type="term" value="F:nucleic acid binding"/>
    <property type="evidence" value="ECO:0007669"/>
    <property type="project" value="InterPro"/>
</dbReference>
<evidence type="ECO:0000256" key="1">
    <source>
        <dbReference type="ARBA" id="ARBA00005446"/>
    </source>
</evidence>
<dbReference type="GO" id="GO:0000724">
    <property type="term" value="P:double-strand break repair via homologous recombination"/>
    <property type="evidence" value="ECO:0007669"/>
    <property type="project" value="TreeGrafter"/>
</dbReference>
<dbReference type="PANTHER" id="PTHR13710">
    <property type="entry name" value="DNA HELICASE RECQ FAMILY MEMBER"/>
    <property type="match status" value="1"/>
</dbReference>
<dbReference type="PROSITE" id="PS51194">
    <property type="entry name" value="HELICASE_CTER"/>
    <property type="match status" value="1"/>
</dbReference>
<sequence length="652" mass="73355">MVGNGENPPSLEEIRRRTRAELGRDPCRWQTRSTQDVLRGDKDVIAIAPTGAGKTLTFWMPLLFRPNGIQLVVTPLNLLGTQNECDLGVLGMRAVAVRAETATPRVFRDIGEGKYRVVITNPEELMKEGGGFEQLWKKDEFTSRLISVIFDEAHCVSLWQSFRPSYKHLGRLRHLLPHTPFYLASATLPDEIRHEVMSTLQIQASQCLVTQLSNERPNVYLEVRKIRHSQSAFDDLDFLIPPTTERASGDPIPKFLVFFDDIKECVRAADHLRARLHPDEREKLHWFHAQMSEEFRQEDLAGFKGSELYGLMCTDSFGMGVDIRNISVVVQWRLTCDLNTLWQRFGRATRDPDLEAVAILFVEAKYFDEEREKKTRSQKRKAEQQLERQKKKARTKSASQPSSSRESGHPQAVDVPLQGSQDSGSGGEVGARPLDCSVPQGSSQEQPAELTLEEAKVLSPELDTLVNAATRPVKCYRAPVMAYYGNDRIRKSHLAPRVRINGTLPLIESDGHLCRPSGCSRCVARLSPVCCILCSPDAPCFQRLAPRELEVDSNPANRASRLKKNMQLSDAGRDLRTALDNFRRQRMVDKHGESLLDTLGASMMMPNSVLERLVECAEAKKIASASNLEREVGKKWSKAHELGPAVVDIVLR</sequence>
<name>S8DQB6_FOMSC</name>
<dbReference type="GO" id="GO:0043138">
    <property type="term" value="F:3'-5' DNA helicase activity"/>
    <property type="evidence" value="ECO:0007669"/>
    <property type="project" value="UniProtKB-EC"/>
</dbReference>
<feature type="compositionally biased region" description="Polar residues" evidence="6">
    <location>
        <begin position="396"/>
        <end position="405"/>
    </location>
</feature>
<organism evidence="9 10">
    <name type="scientific">Fomitopsis schrenkii</name>
    <name type="common">Brown rot fungus</name>
    <dbReference type="NCBI Taxonomy" id="2126942"/>
    <lineage>
        <taxon>Eukaryota</taxon>
        <taxon>Fungi</taxon>
        <taxon>Dikarya</taxon>
        <taxon>Basidiomycota</taxon>
        <taxon>Agaricomycotina</taxon>
        <taxon>Agaricomycetes</taxon>
        <taxon>Polyporales</taxon>
        <taxon>Fomitopsis</taxon>
    </lineage>
</organism>
<feature type="compositionally biased region" description="Basic and acidic residues" evidence="6">
    <location>
        <begin position="372"/>
        <end position="388"/>
    </location>
</feature>
<evidence type="ECO:0000256" key="2">
    <source>
        <dbReference type="ARBA" id="ARBA00022741"/>
    </source>
</evidence>
<feature type="domain" description="Helicase ATP-binding" evidence="7">
    <location>
        <begin position="35"/>
        <end position="206"/>
    </location>
</feature>
<dbReference type="InParanoid" id="S8DQB6"/>
<reference evidence="9 10" key="1">
    <citation type="journal article" date="2012" name="Science">
        <title>The Paleozoic origin of enzymatic lignin decomposition reconstructed from 31 fungal genomes.</title>
        <authorList>
            <person name="Floudas D."/>
            <person name="Binder M."/>
            <person name="Riley R."/>
            <person name="Barry K."/>
            <person name="Blanchette R.A."/>
            <person name="Henrissat B."/>
            <person name="Martinez A.T."/>
            <person name="Otillar R."/>
            <person name="Spatafora J.W."/>
            <person name="Yadav J.S."/>
            <person name="Aerts A."/>
            <person name="Benoit I."/>
            <person name="Boyd A."/>
            <person name="Carlson A."/>
            <person name="Copeland A."/>
            <person name="Coutinho P.M."/>
            <person name="de Vries R.P."/>
            <person name="Ferreira P."/>
            <person name="Findley K."/>
            <person name="Foster B."/>
            <person name="Gaskell J."/>
            <person name="Glotzer D."/>
            <person name="Gorecki P."/>
            <person name="Heitman J."/>
            <person name="Hesse C."/>
            <person name="Hori C."/>
            <person name="Igarashi K."/>
            <person name="Jurgens J.A."/>
            <person name="Kallen N."/>
            <person name="Kersten P."/>
            <person name="Kohler A."/>
            <person name="Kuees U."/>
            <person name="Kumar T.K.A."/>
            <person name="Kuo A."/>
            <person name="LaButti K."/>
            <person name="Larrondo L.F."/>
            <person name="Lindquist E."/>
            <person name="Ling A."/>
            <person name="Lombard V."/>
            <person name="Lucas S."/>
            <person name="Lundell T."/>
            <person name="Martin R."/>
            <person name="McLaughlin D.J."/>
            <person name="Morgenstern I."/>
            <person name="Morin E."/>
            <person name="Murat C."/>
            <person name="Nagy L.G."/>
            <person name="Nolan M."/>
            <person name="Ohm R.A."/>
            <person name="Patyshakuliyeva A."/>
            <person name="Rokas A."/>
            <person name="Ruiz-Duenas F.J."/>
            <person name="Sabat G."/>
            <person name="Salamov A."/>
            <person name="Samejima M."/>
            <person name="Schmutz J."/>
            <person name="Slot J.C."/>
            <person name="St John F."/>
            <person name="Stenlid J."/>
            <person name="Sun H."/>
            <person name="Sun S."/>
            <person name="Syed K."/>
            <person name="Tsang A."/>
            <person name="Wiebenga A."/>
            <person name="Young D."/>
            <person name="Pisabarro A."/>
            <person name="Eastwood D.C."/>
            <person name="Martin F."/>
            <person name="Cullen D."/>
            <person name="Grigoriev I.V."/>
            <person name="Hibbett D.S."/>
        </authorList>
    </citation>
    <scope>NUCLEOTIDE SEQUENCE</scope>
    <source>
        <strain evidence="10">FP-58527</strain>
    </source>
</reference>
<keyword evidence="3" id="KW-0067">ATP-binding</keyword>
<protein>
    <recommendedName>
        <fullName evidence="5">DNA 3'-5' helicase</fullName>
        <ecNumber evidence="5">5.6.2.4</ecNumber>
    </recommendedName>
</protein>
<dbReference type="GO" id="GO:0005737">
    <property type="term" value="C:cytoplasm"/>
    <property type="evidence" value="ECO:0007669"/>
    <property type="project" value="TreeGrafter"/>
</dbReference>
<evidence type="ECO:0000256" key="5">
    <source>
        <dbReference type="ARBA" id="ARBA00034808"/>
    </source>
</evidence>
<evidence type="ECO:0000313" key="9">
    <source>
        <dbReference type="EMBL" id="EPS93388.1"/>
    </source>
</evidence>
<evidence type="ECO:0000259" key="8">
    <source>
        <dbReference type="PROSITE" id="PS51194"/>
    </source>
</evidence>
<comment type="catalytic activity">
    <reaction evidence="4">
        <text>Couples ATP hydrolysis with the unwinding of duplex DNA by translocating in the 3'-5' direction.</text>
        <dbReference type="EC" id="5.6.2.4"/>
    </reaction>
</comment>
<dbReference type="Proteomes" id="UP000015241">
    <property type="component" value="Unassembled WGS sequence"/>
</dbReference>
<keyword evidence="10" id="KW-1185">Reference proteome</keyword>
<dbReference type="eggNOG" id="KOG0351">
    <property type="taxonomic scope" value="Eukaryota"/>
</dbReference>
<feature type="region of interest" description="Disordered" evidence="6">
    <location>
        <begin position="372"/>
        <end position="448"/>
    </location>
</feature>
<dbReference type="PANTHER" id="PTHR13710:SF154">
    <property type="entry name" value="RECQ HELICASE, PUTATIVE (AFU_ORTHOLOGUE AFUA_6G14720)-RELATED"/>
    <property type="match status" value="1"/>
</dbReference>
<dbReference type="EC" id="5.6.2.4" evidence="5"/>
<evidence type="ECO:0000256" key="3">
    <source>
        <dbReference type="ARBA" id="ARBA00022840"/>
    </source>
</evidence>
<dbReference type="AlphaFoldDB" id="S8DQB6"/>
<comment type="similarity">
    <text evidence="1">Belongs to the helicase family. RecQ subfamily.</text>
</comment>
<dbReference type="Gene3D" id="3.40.50.300">
    <property type="entry name" value="P-loop containing nucleotide triphosphate hydrolases"/>
    <property type="match status" value="2"/>
</dbReference>
<proteinExistence type="inferred from homology"/>
<dbReference type="InterPro" id="IPR001650">
    <property type="entry name" value="Helicase_C-like"/>
</dbReference>